<reference evidence="2 3" key="1">
    <citation type="submission" date="2020-06" db="EMBL/GenBank/DDBJ databases">
        <title>Schlegella sp. ID0723 isolated from air conditioner.</title>
        <authorList>
            <person name="Kim D.Y."/>
            <person name="Kim D.-U."/>
        </authorList>
    </citation>
    <scope>NUCLEOTIDE SEQUENCE [LARGE SCALE GENOMIC DNA]</scope>
    <source>
        <strain evidence="2 3">ID0723</strain>
    </source>
</reference>
<dbReference type="Proteomes" id="UP000529637">
    <property type="component" value="Unassembled WGS sequence"/>
</dbReference>
<proteinExistence type="predicted"/>
<evidence type="ECO:0000313" key="3">
    <source>
        <dbReference type="Proteomes" id="UP000529637"/>
    </source>
</evidence>
<feature type="compositionally biased region" description="Polar residues" evidence="1">
    <location>
        <begin position="116"/>
        <end position="127"/>
    </location>
</feature>
<dbReference type="EMBL" id="JABWMJ010000003">
    <property type="protein sequence ID" value="NUZ05972.1"/>
    <property type="molecule type" value="Genomic_DNA"/>
</dbReference>
<name>A0A7Y6TWF9_9BURK</name>
<evidence type="ECO:0000313" key="2">
    <source>
        <dbReference type="EMBL" id="NUZ05972.1"/>
    </source>
</evidence>
<comment type="caution">
    <text evidence="2">The sequence shown here is derived from an EMBL/GenBank/DDBJ whole genome shotgun (WGS) entry which is preliminary data.</text>
</comment>
<evidence type="ECO:0000256" key="1">
    <source>
        <dbReference type="SAM" id="MobiDB-lite"/>
    </source>
</evidence>
<gene>
    <name evidence="2" type="ORF">HQN59_09365</name>
</gene>
<sequence length="127" mass="13930">MTYAETLAYVGVKRRTFDAAWRPRLRAIHQGTCLIFDRQEIDALFEAIKAPHAEQPTPTLSVAQALPRAQNTRRNERPGTMKGVSEWAEKYPGSTPEVMERGRSTSGGATPGFASVASQVLRKQSGG</sequence>
<keyword evidence="3" id="KW-1185">Reference proteome</keyword>
<organism evidence="2 3">
    <name type="scientific">Piscinibacter koreensis</name>
    <dbReference type="NCBI Taxonomy" id="2742824"/>
    <lineage>
        <taxon>Bacteria</taxon>
        <taxon>Pseudomonadati</taxon>
        <taxon>Pseudomonadota</taxon>
        <taxon>Betaproteobacteria</taxon>
        <taxon>Burkholderiales</taxon>
        <taxon>Sphaerotilaceae</taxon>
        <taxon>Piscinibacter</taxon>
    </lineage>
</organism>
<accession>A0A7Y6TWF9</accession>
<feature type="region of interest" description="Disordered" evidence="1">
    <location>
        <begin position="67"/>
        <end position="127"/>
    </location>
</feature>
<protein>
    <submittedName>
        <fullName evidence="2">Uncharacterized protein</fullName>
    </submittedName>
</protein>
<dbReference type="AlphaFoldDB" id="A0A7Y6TWF9"/>